<dbReference type="Gene3D" id="3.20.20.80">
    <property type="entry name" value="Glycosidases"/>
    <property type="match status" value="1"/>
</dbReference>
<keyword evidence="5" id="KW-0325">Glycoprotein</keyword>
<evidence type="ECO:0000256" key="4">
    <source>
        <dbReference type="ARBA" id="ARBA00022801"/>
    </source>
</evidence>
<dbReference type="PROSITE" id="PS00653">
    <property type="entry name" value="GLYCOSYL_HYDROL_F1_2"/>
    <property type="match status" value="1"/>
</dbReference>
<gene>
    <name evidence="10" type="ORF">GH1-5</name>
</gene>
<dbReference type="EC" id="3.2.1.21" evidence="3"/>
<keyword evidence="4 9" id="KW-0378">Hydrolase</keyword>
<evidence type="ECO:0000256" key="5">
    <source>
        <dbReference type="ARBA" id="ARBA00023180"/>
    </source>
</evidence>
<evidence type="ECO:0000256" key="1">
    <source>
        <dbReference type="ARBA" id="ARBA00010838"/>
    </source>
</evidence>
<dbReference type="PANTHER" id="PTHR10353">
    <property type="entry name" value="GLYCOSYL HYDROLASE"/>
    <property type="match status" value="1"/>
</dbReference>
<evidence type="ECO:0000256" key="8">
    <source>
        <dbReference type="RuleBase" id="RU003690"/>
    </source>
</evidence>
<name>A0A059UDK9_PHYSR</name>
<dbReference type="FunFam" id="3.20.20.80:FF:000013">
    <property type="entry name" value="lactase-phlorizin hydrolase"/>
    <property type="match status" value="1"/>
</dbReference>
<evidence type="ECO:0000313" key="10">
    <source>
        <dbReference type="EMBL" id="AHZ59650.1"/>
    </source>
</evidence>
<dbReference type="InterPro" id="IPR018120">
    <property type="entry name" value="Glyco_hydro_1_AS"/>
</dbReference>
<dbReference type="OrthoDB" id="65569at2759"/>
<dbReference type="InterPro" id="IPR033132">
    <property type="entry name" value="GH_1_N_CS"/>
</dbReference>
<dbReference type="InterPro" id="IPR001360">
    <property type="entry name" value="Glyco_hydro_1"/>
</dbReference>
<proteinExistence type="evidence at transcript level"/>
<dbReference type="GO" id="GO:0005975">
    <property type="term" value="P:carbohydrate metabolic process"/>
    <property type="evidence" value="ECO:0007669"/>
    <property type="project" value="InterPro"/>
</dbReference>
<dbReference type="EMBL" id="KF377832">
    <property type="protein sequence ID" value="AHZ59650.1"/>
    <property type="molecule type" value="mRNA"/>
</dbReference>
<evidence type="ECO:0000256" key="3">
    <source>
        <dbReference type="ARBA" id="ARBA00012744"/>
    </source>
</evidence>
<evidence type="ECO:0000256" key="7">
    <source>
        <dbReference type="PROSITE-ProRule" id="PRU10055"/>
    </source>
</evidence>
<organism evidence="10">
    <name type="scientific">Phyllotreta striolata</name>
    <name type="common">Striped flea beetle</name>
    <name type="synonym">Crioceris striolata</name>
    <dbReference type="NCBI Taxonomy" id="444603"/>
    <lineage>
        <taxon>Eukaryota</taxon>
        <taxon>Metazoa</taxon>
        <taxon>Ecdysozoa</taxon>
        <taxon>Arthropoda</taxon>
        <taxon>Hexapoda</taxon>
        <taxon>Insecta</taxon>
        <taxon>Pterygota</taxon>
        <taxon>Neoptera</taxon>
        <taxon>Endopterygota</taxon>
        <taxon>Coleoptera</taxon>
        <taxon>Polyphaga</taxon>
        <taxon>Cucujiformia</taxon>
        <taxon>Chrysomeloidea</taxon>
        <taxon>Chrysomelidae</taxon>
        <taxon>Galerucinae</taxon>
        <taxon>Alticini</taxon>
        <taxon>Phyllotreta</taxon>
    </lineage>
</organism>
<evidence type="ECO:0000256" key="2">
    <source>
        <dbReference type="ARBA" id="ARBA00011738"/>
    </source>
</evidence>
<accession>A0A059UDK9</accession>
<dbReference type="PRINTS" id="PR00131">
    <property type="entry name" value="GLHYDRLASE1"/>
</dbReference>
<dbReference type="SUPFAM" id="SSF51445">
    <property type="entry name" value="(Trans)glycosidases"/>
    <property type="match status" value="1"/>
</dbReference>
<dbReference type="PROSITE" id="PS00572">
    <property type="entry name" value="GLYCOSYL_HYDROL_F1_1"/>
    <property type="match status" value="1"/>
</dbReference>
<dbReference type="Pfam" id="PF00232">
    <property type="entry name" value="Glyco_hydro_1"/>
    <property type="match status" value="1"/>
</dbReference>
<evidence type="ECO:0000256" key="6">
    <source>
        <dbReference type="ARBA" id="ARBA00023295"/>
    </source>
</evidence>
<dbReference type="InterPro" id="IPR017853">
    <property type="entry name" value="GH"/>
</dbReference>
<dbReference type="AlphaFoldDB" id="A0A059UDK9"/>
<dbReference type="PANTHER" id="PTHR10353:SF36">
    <property type="entry name" value="LP05116P"/>
    <property type="match status" value="1"/>
</dbReference>
<keyword evidence="6 9" id="KW-0326">Glycosidase</keyword>
<dbReference type="GO" id="GO:0008422">
    <property type="term" value="F:beta-glucosidase activity"/>
    <property type="evidence" value="ECO:0007669"/>
    <property type="project" value="TreeGrafter"/>
</dbReference>
<comment type="similarity">
    <text evidence="1 8">Belongs to the glycosyl hydrolase 1 family.</text>
</comment>
<feature type="active site" description="Nucleophile" evidence="7">
    <location>
        <position position="377"/>
    </location>
</feature>
<evidence type="ECO:0000256" key="9">
    <source>
        <dbReference type="RuleBase" id="RU004468"/>
    </source>
</evidence>
<sequence>MAEKKNDSKFPDDFLFGVSTSAYQIEGSTDVDGRGENNYDFYIKTNPEKFNHETALIACDSYSKWRGDLELIKSLGVNTYRFSISWNRILPTGYANRINQKAIKHYSDLIDGLLLNGIQPMVTMCHFEIPMSLQHLGGWTNRKMADHFAHYAEVLFKHFGDRVKYWVTINTTDFGYSDDIGPPFMNQPGIANYMSTGCMVLAHAKAYEVYKRKFAHQKGKVGLVVDARWYEPADSGKEHLEAAEIAREFEVGMFLNPLYHPDGDFPEVVKRRVETVSKIEGYPESRLPSFTREEIDLMKGSCDFIGANLYTSFLVKRKDDSLFDGTSTLRDEGAEIFQDPSWKGSASSWLKVRPDGAVKVLQWIKEKYNNPDVYVTENGFSDLGGIEDIDRIDYLKSYMKAVLEAIDEHRVAVKGYFVWSLLDNFEWASGYKEKFGLFSVDFTDPNRARTPKKSALWYSKVVKERKIVP</sequence>
<reference evidence="10" key="1">
    <citation type="journal article" date="2014" name="Proc. Natl. Acad. Sci. U.S.A.">
        <title>Phyllotreta striolata flea beetles use host plant defense compounds to create their own glucosinolate-myrosinase system.</title>
        <authorList>
            <person name="Beran F."/>
            <person name="Pauchet Y."/>
            <person name="Kunert G."/>
            <person name="Reichelt M."/>
            <person name="Wielsch N."/>
            <person name="Vogel H."/>
            <person name="Reinecke A."/>
            <person name="Svatos A."/>
            <person name="Mewis I."/>
            <person name="Schmid D."/>
            <person name="Ramasamy S."/>
            <person name="Ulrichs C."/>
            <person name="Hansson B.S."/>
            <person name="Gershenzon J."/>
            <person name="Heckel D.G."/>
        </authorList>
    </citation>
    <scope>NUCLEOTIDE SEQUENCE</scope>
</reference>
<protein>
    <recommendedName>
        <fullName evidence="3">beta-glucosidase</fullName>
        <ecNumber evidence="3">3.2.1.21</ecNumber>
    </recommendedName>
</protein>
<comment type="subunit">
    <text evidence="2">Homodimer.</text>
</comment>